<dbReference type="SUPFAM" id="SSF56399">
    <property type="entry name" value="ADP-ribosylation"/>
    <property type="match status" value="1"/>
</dbReference>
<dbReference type="OrthoDB" id="419694at2759"/>
<evidence type="ECO:0000256" key="2">
    <source>
        <dbReference type="ARBA" id="ARBA00009836"/>
    </source>
</evidence>
<comment type="caution">
    <text evidence="7">The sequence shown here is derived from an EMBL/GenBank/DDBJ whole genome shotgun (WGS) entry which is preliminary data.</text>
</comment>
<dbReference type="Gene3D" id="1.10.10.970">
    <property type="entry name" value="RNA 2'-phosphotransferase, Tpt1/KptA family, N-terminal domain"/>
    <property type="match status" value="1"/>
</dbReference>
<dbReference type="Proteomes" id="UP000187013">
    <property type="component" value="Unassembled WGS sequence"/>
</dbReference>
<dbReference type="GO" id="GO:0000215">
    <property type="term" value="F:tRNA 2'-phosphotransferase activity"/>
    <property type="evidence" value="ECO:0007669"/>
    <property type="project" value="UniProtKB-EC"/>
</dbReference>
<organism evidence="7 8">
    <name type="scientific">Zygosaccharomyces rouxii</name>
    <dbReference type="NCBI Taxonomy" id="4956"/>
    <lineage>
        <taxon>Eukaryota</taxon>
        <taxon>Fungi</taxon>
        <taxon>Dikarya</taxon>
        <taxon>Ascomycota</taxon>
        <taxon>Saccharomycotina</taxon>
        <taxon>Saccharomycetes</taxon>
        <taxon>Saccharomycetales</taxon>
        <taxon>Saccharomycetaceae</taxon>
        <taxon>Zygosaccharomyces</taxon>
    </lineage>
</organism>
<proteinExistence type="inferred from homology"/>
<dbReference type="Pfam" id="PF01885">
    <property type="entry name" value="PTS_2-RNA"/>
    <property type="match status" value="1"/>
</dbReference>
<comment type="function">
    <text evidence="1">Catalyzes the last step of tRNA splicing, the transfer of the splice junction 2'-phosphate from ligated tRNA to NAD to produce ADP-ribose 1''-2'' cyclic phosphate.</text>
</comment>
<dbReference type="EMBL" id="BDGX01000033">
    <property type="protein sequence ID" value="GAV52286.1"/>
    <property type="molecule type" value="Genomic_DNA"/>
</dbReference>
<dbReference type="InterPro" id="IPR042081">
    <property type="entry name" value="RNA_2'-PTrans_C"/>
</dbReference>
<dbReference type="PANTHER" id="PTHR12684:SF2">
    <property type="entry name" value="TRNA 2'-PHOSPHOTRANSFERASE 1"/>
    <property type="match status" value="1"/>
</dbReference>
<reference evidence="7 8" key="1">
    <citation type="submission" date="2016-08" db="EMBL/GenBank/DDBJ databases">
        <title>Draft genome sequence of allopolyploid Zygosaccharomyces rouxii.</title>
        <authorList>
            <person name="Watanabe J."/>
            <person name="Uehara K."/>
            <person name="Mogi Y."/>
            <person name="Tsukioka Y."/>
        </authorList>
    </citation>
    <scope>NUCLEOTIDE SEQUENCE [LARGE SCALE GENOMIC DNA]</scope>
    <source>
        <strain evidence="7 8">NBRC 110957</strain>
    </source>
</reference>
<gene>
    <name evidence="7" type="ORF">ZYGR_0AG02770</name>
</gene>
<dbReference type="GO" id="GO:0006388">
    <property type="term" value="P:tRNA splicing, via endonucleolytic cleavage and ligation"/>
    <property type="evidence" value="ECO:0007669"/>
    <property type="project" value="TreeGrafter"/>
</dbReference>
<dbReference type="FunFam" id="1.10.10.970:FF:000002">
    <property type="entry name" value="Tpt1p"/>
    <property type="match status" value="1"/>
</dbReference>
<keyword evidence="4" id="KW-0808">Transferase</keyword>
<name>A0A1Q3A984_ZYGRO</name>
<evidence type="ECO:0000256" key="4">
    <source>
        <dbReference type="ARBA" id="ARBA00022679"/>
    </source>
</evidence>
<evidence type="ECO:0000313" key="8">
    <source>
        <dbReference type="Proteomes" id="UP000187013"/>
    </source>
</evidence>
<evidence type="ECO:0000256" key="3">
    <source>
        <dbReference type="ARBA" id="ARBA00012007"/>
    </source>
</evidence>
<protein>
    <recommendedName>
        <fullName evidence="3">2'-phosphotransferase</fullName>
        <ecNumber evidence="3">2.7.1.160</ecNumber>
    </recommendedName>
</protein>
<dbReference type="AlphaFoldDB" id="A0A1Q3A984"/>
<evidence type="ECO:0000313" key="7">
    <source>
        <dbReference type="EMBL" id="GAV52286.1"/>
    </source>
</evidence>
<accession>A0A1Q3A984</accession>
<dbReference type="InterPro" id="IPR042080">
    <property type="entry name" value="RNA_2'-PTrans_N"/>
</dbReference>
<comment type="similarity">
    <text evidence="2">Belongs to the KptA/TPT1 family.</text>
</comment>
<evidence type="ECO:0000256" key="5">
    <source>
        <dbReference type="ARBA" id="ARBA00023027"/>
    </source>
</evidence>
<comment type="catalytic activity">
    <reaction evidence="6">
        <text>2'-phospho-[ligated tRNA] + NAD(+) = mature tRNA + ADP-alpha-D-ribose 1'',2''-cyclic phosphate + nicotinamide</text>
        <dbReference type="Rhea" id="RHEA:23324"/>
        <dbReference type="Rhea" id="RHEA-COMP:11106"/>
        <dbReference type="Rhea" id="RHEA-COMP:11107"/>
        <dbReference type="ChEBI" id="CHEBI:17154"/>
        <dbReference type="ChEBI" id="CHEBI:57540"/>
        <dbReference type="ChEBI" id="CHEBI:76596"/>
        <dbReference type="ChEBI" id="CHEBI:82883"/>
        <dbReference type="ChEBI" id="CHEBI:85027"/>
        <dbReference type="EC" id="2.7.1.160"/>
    </reaction>
</comment>
<evidence type="ECO:0000256" key="1">
    <source>
        <dbReference type="ARBA" id="ARBA00003343"/>
    </source>
</evidence>
<dbReference type="EC" id="2.7.1.160" evidence="3"/>
<keyword evidence="5" id="KW-0520">NAD</keyword>
<sequence length="231" mass="25964">MSKRDIQISKSLSYLLRHGAPKENLPIDANGYVPLQVLLAHNRLKSHRCSLEDVHRIVESNDKKRFHTKLSSEGQELICATQGHSIKSVSPTEDVLHEIRDAKELPPKLVHGTTVHNALLILQSGAIKRLKRNHVHLSPGVTGIDATVVSGMRATSNVHIYIKPGDELLKELNVYKSLNNVYLVPGDVPITLFDKLTIRPLKKQEKMGEELSELLQLLKARQIHFELIQDV</sequence>
<evidence type="ECO:0000256" key="6">
    <source>
        <dbReference type="ARBA" id="ARBA00047949"/>
    </source>
</evidence>
<dbReference type="InterPro" id="IPR002745">
    <property type="entry name" value="Ptrans_KptA/Tpt1"/>
</dbReference>
<dbReference type="Gene3D" id="3.20.170.30">
    <property type="match status" value="1"/>
</dbReference>
<dbReference type="PANTHER" id="PTHR12684">
    <property type="entry name" value="PUTATIVE PHOSPHOTRANSFERASE"/>
    <property type="match status" value="1"/>
</dbReference>